<evidence type="ECO:0000313" key="3">
    <source>
        <dbReference type="Proteomes" id="UP000787472"/>
    </source>
</evidence>
<dbReference type="AlphaFoldDB" id="A0A9E5MMQ6"/>
<reference evidence="2" key="1">
    <citation type="submission" date="2020-03" db="EMBL/GenBank/DDBJ databases">
        <authorList>
            <person name="Guo F."/>
        </authorList>
    </citation>
    <scope>NUCLEOTIDE SEQUENCE</scope>
    <source>
        <strain evidence="2">JCM 30134</strain>
    </source>
</reference>
<accession>A0A9E5MMQ6</accession>
<name>A0A9E5MMQ6_9GAMM</name>
<dbReference type="Proteomes" id="UP000787472">
    <property type="component" value="Unassembled WGS sequence"/>
</dbReference>
<dbReference type="SUPFAM" id="SSF52317">
    <property type="entry name" value="Class I glutamine amidotransferase-like"/>
    <property type="match status" value="1"/>
</dbReference>
<proteinExistence type="predicted"/>
<dbReference type="PANTHER" id="PTHR40469:SF2">
    <property type="entry name" value="GALACTOSE-BINDING DOMAIN-LIKE SUPERFAMILY PROTEIN"/>
    <property type="match status" value="1"/>
</dbReference>
<dbReference type="InterPro" id="IPR029010">
    <property type="entry name" value="ThuA-like"/>
</dbReference>
<protein>
    <submittedName>
        <fullName evidence="2">ThuA domain-containing protein</fullName>
    </submittedName>
</protein>
<sequence>MMDLFANAQVVAIIEQEVPDLAKRVPPMFKQTEAPSLSAIATLNSVSGLVRYPLSQEKLQSLNDQLAGIELTDEARHNRCARYDNDRPEVTLGDGEKSILVFIKVNGFDHNEATSAATAAIQSLAGELGWNVMVTDRGGAFSPDTLKRFDVVVWNNVSGDVLTLSQRKAFQNYVQNGGGYFGIHGSGGDFIYLWDWYVQDLIGAQFIGHTMNPHYQDAVIKLEPSDTGIAQGLPLVWKLNEEWYSFSENPRKSGAKVVATIDESSYKPVMGGIDIKMGPDHPIAWSRCVGQGRAFYTGIGHLPSSYQSVNNLGLLKNALEWTAGSNLESCRKKESGH</sequence>
<organism evidence="2 3">
    <name type="scientific">Pseudomaricurvus hydrocarbonicus</name>
    <dbReference type="NCBI Taxonomy" id="1470433"/>
    <lineage>
        <taxon>Bacteria</taxon>
        <taxon>Pseudomonadati</taxon>
        <taxon>Pseudomonadota</taxon>
        <taxon>Gammaproteobacteria</taxon>
        <taxon>Cellvibrionales</taxon>
        <taxon>Cellvibrionaceae</taxon>
        <taxon>Pseudomaricurvus</taxon>
    </lineage>
</organism>
<dbReference type="Gene3D" id="3.40.50.880">
    <property type="match status" value="1"/>
</dbReference>
<dbReference type="EMBL" id="JAAONZ010000014">
    <property type="protein sequence ID" value="NHO67089.1"/>
    <property type="molecule type" value="Genomic_DNA"/>
</dbReference>
<feature type="domain" description="ThuA-like" evidence="1">
    <location>
        <begin position="99"/>
        <end position="322"/>
    </location>
</feature>
<evidence type="ECO:0000259" key="1">
    <source>
        <dbReference type="Pfam" id="PF06283"/>
    </source>
</evidence>
<dbReference type="RefSeq" id="WP_167189134.1">
    <property type="nucleotide sequence ID" value="NZ_JAAONZ010000014.1"/>
</dbReference>
<gene>
    <name evidence="2" type="ORF">G8770_16195</name>
</gene>
<dbReference type="PANTHER" id="PTHR40469">
    <property type="entry name" value="SECRETED GLYCOSYL HYDROLASE"/>
    <property type="match status" value="1"/>
</dbReference>
<evidence type="ECO:0000313" key="2">
    <source>
        <dbReference type="EMBL" id="NHO67089.1"/>
    </source>
</evidence>
<dbReference type="Pfam" id="PF06283">
    <property type="entry name" value="ThuA"/>
    <property type="match status" value="1"/>
</dbReference>
<dbReference type="InterPro" id="IPR029062">
    <property type="entry name" value="Class_I_gatase-like"/>
</dbReference>
<comment type="caution">
    <text evidence="2">The sequence shown here is derived from an EMBL/GenBank/DDBJ whole genome shotgun (WGS) entry which is preliminary data.</text>
</comment>
<keyword evidence="3" id="KW-1185">Reference proteome</keyword>